<evidence type="ECO:0000256" key="1">
    <source>
        <dbReference type="SAM" id="MobiDB-lite"/>
    </source>
</evidence>
<keyword evidence="3" id="KW-1185">Reference proteome</keyword>
<feature type="compositionally biased region" description="Low complexity" evidence="1">
    <location>
        <begin position="80"/>
        <end position="90"/>
    </location>
</feature>
<feature type="compositionally biased region" description="Basic and acidic residues" evidence="1">
    <location>
        <begin position="91"/>
        <end position="108"/>
    </location>
</feature>
<feature type="compositionally biased region" description="Pro residues" evidence="1">
    <location>
        <begin position="45"/>
        <end position="60"/>
    </location>
</feature>
<dbReference type="AlphaFoldDB" id="A0A3R7M9R3"/>
<protein>
    <submittedName>
        <fullName evidence="2">Dead ringer-like protein-2</fullName>
    </submittedName>
</protein>
<dbReference type="OrthoDB" id="10044343at2759"/>
<sequence length="261" mass="28419">MLAGRRGGSPPGSQEALLEATRLTMWKLYNQGLGGGFQHEEDGPKLPPPPHPLAGIPFPPQKEALNLDVKEDRSFPPSPLSLLLSPGLPLGERESDRLATPRQEKTAELRPPMGVGLGGMLTPTAKRPMHHEEPLETRPPMPASPTHHQPLTPSLPSIKISSRGNGRSQDQSIVVSMEINGILHPGRDLANPFPNQRRIGLDCCSAGERILKARGVNRSPQEFPGRRRPLVMTRPCLLFVLLYPDERSTCGCASIPTITLP</sequence>
<dbReference type="Proteomes" id="UP000283509">
    <property type="component" value="Unassembled WGS sequence"/>
</dbReference>
<accession>A0A3R7M9R3</accession>
<feature type="compositionally biased region" description="Polar residues" evidence="1">
    <location>
        <begin position="146"/>
        <end position="170"/>
    </location>
</feature>
<organism evidence="2 3">
    <name type="scientific">Penaeus vannamei</name>
    <name type="common">Whiteleg shrimp</name>
    <name type="synonym">Litopenaeus vannamei</name>
    <dbReference type="NCBI Taxonomy" id="6689"/>
    <lineage>
        <taxon>Eukaryota</taxon>
        <taxon>Metazoa</taxon>
        <taxon>Ecdysozoa</taxon>
        <taxon>Arthropoda</taxon>
        <taxon>Crustacea</taxon>
        <taxon>Multicrustacea</taxon>
        <taxon>Malacostraca</taxon>
        <taxon>Eumalacostraca</taxon>
        <taxon>Eucarida</taxon>
        <taxon>Decapoda</taxon>
        <taxon>Dendrobranchiata</taxon>
        <taxon>Penaeoidea</taxon>
        <taxon>Penaeidae</taxon>
        <taxon>Penaeus</taxon>
    </lineage>
</organism>
<name>A0A3R7M9R3_PENVA</name>
<comment type="caution">
    <text evidence="2">The sequence shown here is derived from an EMBL/GenBank/DDBJ whole genome shotgun (WGS) entry which is preliminary data.</text>
</comment>
<feature type="region of interest" description="Disordered" evidence="1">
    <location>
        <begin position="32"/>
        <end position="170"/>
    </location>
</feature>
<evidence type="ECO:0000313" key="3">
    <source>
        <dbReference type="Proteomes" id="UP000283509"/>
    </source>
</evidence>
<gene>
    <name evidence="2" type="ORF">C7M84_010762</name>
</gene>
<proteinExistence type="predicted"/>
<evidence type="ECO:0000313" key="2">
    <source>
        <dbReference type="EMBL" id="ROT70921.1"/>
    </source>
</evidence>
<dbReference type="EMBL" id="QCYY01002369">
    <property type="protein sequence ID" value="ROT70921.1"/>
    <property type="molecule type" value="Genomic_DNA"/>
</dbReference>
<reference evidence="2 3" key="2">
    <citation type="submission" date="2019-01" db="EMBL/GenBank/DDBJ databases">
        <title>The decoding of complex shrimp genome reveals the adaptation for benthos swimmer, frequently molting mechanism and breeding impact on genome.</title>
        <authorList>
            <person name="Sun Y."/>
            <person name="Gao Y."/>
            <person name="Yu Y."/>
        </authorList>
    </citation>
    <scope>NUCLEOTIDE SEQUENCE [LARGE SCALE GENOMIC DNA]</scope>
    <source>
        <tissue evidence="2">Muscle</tissue>
    </source>
</reference>
<reference evidence="2 3" key="1">
    <citation type="submission" date="2018-04" db="EMBL/GenBank/DDBJ databases">
        <authorList>
            <person name="Zhang X."/>
            <person name="Yuan J."/>
            <person name="Li F."/>
            <person name="Xiang J."/>
        </authorList>
    </citation>
    <scope>NUCLEOTIDE SEQUENCE [LARGE SCALE GENOMIC DNA]</scope>
    <source>
        <tissue evidence="2">Muscle</tissue>
    </source>
</reference>